<feature type="signal peptide" evidence="1">
    <location>
        <begin position="1"/>
        <end position="17"/>
    </location>
</feature>
<keyword evidence="4" id="KW-1185">Reference proteome</keyword>
<keyword evidence="1" id="KW-0732">Signal</keyword>
<accession>A0ABV8V5L8</accession>
<dbReference type="PROSITE" id="PS50206">
    <property type="entry name" value="RHODANESE_3"/>
    <property type="match status" value="1"/>
</dbReference>
<feature type="chain" id="PRO_5046752592" description="Rhodanese domain-containing protein" evidence="1">
    <location>
        <begin position="18"/>
        <end position="264"/>
    </location>
</feature>
<evidence type="ECO:0000256" key="1">
    <source>
        <dbReference type="SAM" id="SignalP"/>
    </source>
</evidence>
<dbReference type="InterPro" id="IPR001763">
    <property type="entry name" value="Rhodanese-like_dom"/>
</dbReference>
<evidence type="ECO:0000313" key="4">
    <source>
        <dbReference type="Proteomes" id="UP001595840"/>
    </source>
</evidence>
<feature type="domain" description="Rhodanese" evidence="2">
    <location>
        <begin position="109"/>
        <end position="143"/>
    </location>
</feature>
<organism evidence="3 4">
    <name type="scientific">Simiduia curdlanivorans</name>
    <dbReference type="NCBI Taxonomy" id="1492769"/>
    <lineage>
        <taxon>Bacteria</taxon>
        <taxon>Pseudomonadati</taxon>
        <taxon>Pseudomonadota</taxon>
        <taxon>Gammaproteobacteria</taxon>
        <taxon>Cellvibrionales</taxon>
        <taxon>Cellvibrionaceae</taxon>
        <taxon>Simiduia</taxon>
    </lineage>
</organism>
<dbReference type="RefSeq" id="WP_290263608.1">
    <property type="nucleotide sequence ID" value="NZ_JAUFQG010000006.1"/>
</dbReference>
<gene>
    <name evidence="3" type="ORF">ACFOX3_12780</name>
</gene>
<reference evidence="4" key="1">
    <citation type="journal article" date="2019" name="Int. J. Syst. Evol. Microbiol.">
        <title>The Global Catalogue of Microorganisms (GCM) 10K type strain sequencing project: providing services to taxonomists for standard genome sequencing and annotation.</title>
        <authorList>
            <consortium name="The Broad Institute Genomics Platform"/>
            <consortium name="The Broad Institute Genome Sequencing Center for Infectious Disease"/>
            <person name="Wu L."/>
            <person name="Ma J."/>
        </authorList>
    </citation>
    <scope>NUCLEOTIDE SEQUENCE [LARGE SCALE GENOMIC DNA]</scope>
    <source>
        <strain evidence="4">CECT 8570</strain>
    </source>
</reference>
<evidence type="ECO:0000313" key="3">
    <source>
        <dbReference type="EMBL" id="MFC4363184.1"/>
    </source>
</evidence>
<name>A0ABV8V5L8_9GAMM</name>
<sequence length="264" mass="29559">MAWFFATCLAASFNVLAADSACSVASYYEALDITPQQGYQNEQSCLITEQLIGQDQSNLQIVEVHRGAGDESSEIALSLHLSVNQLINKVYLKSTPLLLLSKDFSRVEGERLCLKLREQGFMSVRVLVDGVRAYNKLHRPEKYTSTSTVTAKELIFEADKGAVVVIAESREVIDKLKKLGMTAYLVNDEFDSWVLQQITDNGLLPAVWVSDRDIISNITARYAQHPNFYLLAGSADSLIRSLDEQEWVNRRRVGVPNRYQCSAS</sequence>
<comment type="caution">
    <text evidence="3">The sequence shown here is derived from an EMBL/GenBank/DDBJ whole genome shotgun (WGS) entry which is preliminary data.</text>
</comment>
<proteinExistence type="predicted"/>
<dbReference type="EMBL" id="JBHSCX010000017">
    <property type="protein sequence ID" value="MFC4363184.1"/>
    <property type="molecule type" value="Genomic_DNA"/>
</dbReference>
<protein>
    <recommendedName>
        <fullName evidence="2">Rhodanese domain-containing protein</fullName>
    </recommendedName>
</protein>
<dbReference type="Proteomes" id="UP001595840">
    <property type="component" value="Unassembled WGS sequence"/>
</dbReference>
<evidence type="ECO:0000259" key="2">
    <source>
        <dbReference type="PROSITE" id="PS50206"/>
    </source>
</evidence>